<comment type="pathway">
    <text evidence="3">Amino-sugar metabolism; N-acetylneuraminate degradation; D-fructose 6-phosphate from N-acetylneuraminate: step 3/5.</text>
</comment>
<dbReference type="Gene3D" id="3.20.20.70">
    <property type="entry name" value="Aldolase class I"/>
    <property type="match status" value="1"/>
</dbReference>
<comment type="similarity">
    <text evidence="4">Belongs to the NanE family.</text>
</comment>
<dbReference type="SUPFAM" id="SSF51366">
    <property type="entry name" value="Ribulose-phoshate binding barrel"/>
    <property type="match status" value="1"/>
</dbReference>
<organism evidence="8 9">
    <name type="scientific">Vagococcus salmoninarum</name>
    <dbReference type="NCBI Taxonomy" id="2739"/>
    <lineage>
        <taxon>Bacteria</taxon>
        <taxon>Bacillati</taxon>
        <taxon>Bacillota</taxon>
        <taxon>Bacilli</taxon>
        <taxon>Lactobacillales</taxon>
        <taxon>Enterococcaceae</taxon>
        <taxon>Vagococcus</taxon>
    </lineage>
</organism>
<keyword evidence="6" id="KW-0413">Isomerase</keyword>
<sequence>MLAISKLPLIAEGNIDTPEKAKKILALGLHSVVVGGAITRPQLITEKFAKAIQK</sequence>
<dbReference type="PANTHER" id="PTHR36204:SF1">
    <property type="entry name" value="N-ACETYLMANNOSAMINE-6-PHOSPHATE 2-EPIMERASE-RELATED"/>
    <property type="match status" value="1"/>
</dbReference>
<dbReference type="EMBL" id="NGJU01000017">
    <property type="protein sequence ID" value="RST93996.1"/>
    <property type="molecule type" value="Genomic_DNA"/>
</dbReference>
<proteinExistence type="inferred from homology"/>
<comment type="function">
    <text evidence="2">Converts N-acetylmannosamine-6-phosphate (ManNAc-6-P) to N-acetylglucosamine-6-phosphate (GlcNAc-6-P).</text>
</comment>
<dbReference type="GO" id="GO:0006053">
    <property type="term" value="P:N-acetylmannosamine catabolic process"/>
    <property type="evidence" value="ECO:0007669"/>
    <property type="project" value="TreeGrafter"/>
</dbReference>
<evidence type="ECO:0000313" key="9">
    <source>
        <dbReference type="Proteomes" id="UP000287239"/>
    </source>
</evidence>
<dbReference type="UniPathway" id="UPA00629">
    <property type="reaction ID" value="UER00682"/>
</dbReference>
<dbReference type="PANTHER" id="PTHR36204">
    <property type="entry name" value="N-ACETYLMANNOSAMINE-6-PHOSPHATE 2-EPIMERASE-RELATED"/>
    <property type="match status" value="1"/>
</dbReference>
<evidence type="ECO:0000256" key="6">
    <source>
        <dbReference type="ARBA" id="ARBA00023235"/>
    </source>
</evidence>
<accession>A0A429ZK00</accession>
<comment type="catalytic activity">
    <reaction evidence="1">
        <text>an N-acyl-D-glucosamine 6-phosphate = an N-acyl-D-mannosamine 6-phosphate</text>
        <dbReference type="Rhea" id="RHEA:23932"/>
        <dbReference type="ChEBI" id="CHEBI:57599"/>
        <dbReference type="ChEBI" id="CHEBI:57666"/>
        <dbReference type="EC" id="5.1.3.9"/>
    </reaction>
</comment>
<dbReference type="GO" id="GO:0005829">
    <property type="term" value="C:cytosol"/>
    <property type="evidence" value="ECO:0007669"/>
    <property type="project" value="TreeGrafter"/>
</dbReference>
<evidence type="ECO:0000256" key="2">
    <source>
        <dbReference type="ARBA" id="ARBA00002147"/>
    </source>
</evidence>
<reference evidence="8 9" key="1">
    <citation type="submission" date="2017-05" db="EMBL/GenBank/DDBJ databases">
        <title>Vagococcus spp. assemblies.</title>
        <authorList>
            <person name="Gulvik C.A."/>
        </authorList>
    </citation>
    <scope>NUCLEOTIDE SEQUENCE [LARGE SCALE GENOMIC DNA]</scope>
    <source>
        <strain evidence="8 9">NCFB 2777</strain>
    </source>
</reference>
<dbReference type="Proteomes" id="UP000287239">
    <property type="component" value="Unassembled WGS sequence"/>
</dbReference>
<dbReference type="OrthoDB" id="9764501at2"/>
<dbReference type="Pfam" id="PF04131">
    <property type="entry name" value="NanE"/>
    <property type="match status" value="1"/>
</dbReference>
<dbReference type="EC" id="5.1.3.9" evidence="5"/>
<keyword evidence="9" id="KW-1185">Reference proteome</keyword>
<evidence type="ECO:0000256" key="5">
    <source>
        <dbReference type="ARBA" id="ARBA00013180"/>
    </source>
</evidence>
<evidence type="ECO:0000313" key="8">
    <source>
        <dbReference type="EMBL" id="RST93996.1"/>
    </source>
</evidence>
<name>A0A429ZK00_9ENTE</name>
<protein>
    <recommendedName>
        <fullName evidence="5">N-acylglucosamine-6-phosphate 2-epimerase</fullName>
        <ecNumber evidence="5">5.1.3.9</ecNumber>
    </recommendedName>
</protein>
<dbReference type="GO" id="GO:0019262">
    <property type="term" value="P:N-acetylneuraminate catabolic process"/>
    <property type="evidence" value="ECO:0007669"/>
    <property type="project" value="UniProtKB-UniPathway"/>
</dbReference>
<dbReference type="AlphaFoldDB" id="A0A429ZK00"/>
<dbReference type="InterPro" id="IPR013785">
    <property type="entry name" value="Aldolase_TIM"/>
</dbReference>
<gene>
    <name evidence="8" type="ORF">CBF35_11110</name>
</gene>
<evidence type="ECO:0000256" key="7">
    <source>
        <dbReference type="ARBA" id="ARBA00023277"/>
    </source>
</evidence>
<keyword evidence="7" id="KW-0119">Carbohydrate metabolism</keyword>
<evidence type="ECO:0000256" key="4">
    <source>
        <dbReference type="ARBA" id="ARBA00007439"/>
    </source>
</evidence>
<dbReference type="GO" id="GO:0047465">
    <property type="term" value="F:N-acylglucosamine-6-phosphate 2-epimerase activity"/>
    <property type="evidence" value="ECO:0007669"/>
    <property type="project" value="UniProtKB-EC"/>
</dbReference>
<dbReference type="InterPro" id="IPR011060">
    <property type="entry name" value="RibuloseP-bd_barrel"/>
</dbReference>
<comment type="caution">
    <text evidence="8">The sequence shown here is derived from an EMBL/GenBank/DDBJ whole genome shotgun (WGS) entry which is preliminary data.</text>
</comment>
<dbReference type="InterPro" id="IPR007260">
    <property type="entry name" value="NanE"/>
</dbReference>
<evidence type="ECO:0000256" key="1">
    <source>
        <dbReference type="ARBA" id="ARBA00000056"/>
    </source>
</evidence>
<evidence type="ECO:0000256" key="3">
    <source>
        <dbReference type="ARBA" id="ARBA00005081"/>
    </source>
</evidence>